<name>A0A6A4P523_LUPAL</name>
<evidence type="ECO:0000313" key="2">
    <source>
        <dbReference type="Proteomes" id="UP000447434"/>
    </source>
</evidence>
<organism evidence="1 2">
    <name type="scientific">Lupinus albus</name>
    <name type="common">White lupine</name>
    <name type="synonym">Lupinus termis</name>
    <dbReference type="NCBI Taxonomy" id="3870"/>
    <lineage>
        <taxon>Eukaryota</taxon>
        <taxon>Viridiplantae</taxon>
        <taxon>Streptophyta</taxon>
        <taxon>Embryophyta</taxon>
        <taxon>Tracheophyta</taxon>
        <taxon>Spermatophyta</taxon>
        <taxon>Magnoliopsida</taxon>
        <taxon>eudicotyledons</taxon>
        <taxon>Gunneridae</taxon>
        <taxon>Pentapetalae</taxon>
        <taxon>rosids</taxon>
        <taxon>fabids</taxon>
        <taxon>Fabales</taxon>
        <taxon>Fabaceae</taxon>
        <taxon>Papilionoideae</taxon>
        <taxon>50 kb inversion clade</taxon>
        <taxon>genistoids sensu lato</taxon>
        <taxon>core genistoids</taxon>
        <taxon>Genisteae</taxon>
        <taxon>Lupinus</taxon>
    </lineage>
</organism>
<keyword evidence="2" id="KW-1185">Reference proteome</keyword>
<dbReference type="EMBL" id="WOCE01000016">
    <property type="protein sequence ID" value="KAE9596762.1"/>
    <property type="molecule type" value="Genomic_DNA"/>
</dbReference>
<evidence type="ECO:0000313" key="1">
    <source>
        <dbReference type="EMBL" id="KAE9596762.1"/>
    </source>
</evidence>
<reference evidence="2" key="1">
    <citation type="journal article" date="2020" name="Nat. Commun.">
        <title>Genome sequence of the cluster root forming white lupin.</title>
        <authorList>
            <person name="Hufnagel B."/>
            <person name="Marques A."/>
            <person name="Soriano A."/>
            <person name="Marques L."/>
            <person name="Divol F."/>
            <person name="Doumas P."/>
            <person name="Sallet E."/>
            <person name="Mancinotti D."/>
            <person name="Carrere S."/>
            <person name="Marande W."/>
            <person name="Arribat S."/>
            <person name="Keller J."/>
            <person name="Huneau C."/>
            <person name="Blein T."/>
            <person name="Aime D."/>
            <person name="Laguerre M."/>
            <person name="Taylor J."/>
            <person name="Schubert V."/>
            <person name="Nelson M."/>
            <person name="Geu-Flores F."/>
            <person name="Crespi M."/>
            <person name="Gallardo-Guerrero K."/>
            <person name="Delaux P.-M."/>
            <person name="Salse J."/>
            <person name="Berges H."/>
            <person name="Guyot R."/>
            <person name="Gouzy J."/>
            <person name="Peret B."/>
        </authorList>
    </citation>
    <scope>NUCLEOTIDE SEQUENCE [LARGE SCALE GENOMIC DNA]</scope>
    <source>
        <strain evidence="2">cv. Amiga</strain>
    </source>
</reference>
<gene>
    <name evidence="1" type="ORF">Lalb_Chr16g0379491</name>
</gene>
<dbReference type="OrthoDB" id="276261at2759"/>
<dbReference type="AlphaFoldDB" id="A0A6A4P523"/>
<comment type="caution">
    <text evidence="1">The sequence shown here is derived from an EMBL/GenBank/DDBJ whole genome shotgun (WGS) entry which is preliminary data.</text>
</comment>
<proteinExistence type="predicted"/>
<dbReference type="Proteomes" id="UP000447434">
    <property type="component" value="Chromosome 16"/>
</dbReference>
<sequence length="65" mass="7606">MVTSTIAEKEVKRMGVNCVQYNSVQKVYHVAQRLLCLKYSNQDEDTIRQALQNLKEWCTKENIQS</sequence>
<accession>A0A6A4P523</accession>
<protein>
    <submittedName>
        <fullName evidence="1">Uncharacterized protein</fullName>
    </submittedName>
</protein>